<gene>
    <name evidence="1" type="primary">cofC_2</name>
    <name evidence="1" type="ORF">NRB20_63150</name>
</gene>
<keyword evidence="2" id="KW-1185">Reference proteome</keyword>
<dbReference type="PANTHER" id="PTHR36529:SF1">
    <property type="entry name" value="GLYCOSYLTRANSFERASE"/>
    <property type="match status" value="1"/>
</dbReference>
<protein>
    <submittedName>
        <fullName evidence="1">2-phospho-L-lactate guanylyltransferase</fullName>
        <ecNumber evidence="1">2.7.7.68</ecNumber>
    </submittedName>
</protein>
<keyword evidence="1" id="KW-0548">Nucleotidyltransferase</keyword>
<evidence type="ECO:0000313" key="1">
    <source>
        <dbReference type="EMBL" id="MQY23188.1"/>
    </source>
</evidence>
<sequence>MITTSSSAGIPATLLVIAKAPIAGFAKTRLTPDFSPREAAQLAAAALLDTLRAVRHSGVRHRVVAWTGDLTRAERSDELSTALAEFELIPQRGETFGQRLANAHADAARAGLPVLQIGMDTPQAGPALLAVSATLLLECGDTVLGPAADGGWWALGLTDPRPARTLAEVPMSTAHTGDLTREALSRCGCRVRRLPVLTDVDTADDALTVAREHHGHFSRAVEQLRHHAPA</sequence>
<dbReference type="Gene3D" id="3.90.550.10">
    <property type="entry name" value="Spore Coat Polysaccharide Biosynthesis Protein SpsA, Chain A"/>
    <property type="match status" value="1"/>
</dbReference>
<dbReference type="AlphaFoldDB" id="A0A7K0DBY8"/>
<dbReference type="Proteomes" id="UP000438448">
    <property type="component" value="Unassembled WGS sequence"/>
</dbReference>
<dbReference type="SUPFAM" id="SSF53448">
    <property type="entry name" value="Nucleotide-diphospho-sugar transferases"/>
    <property type="match status" value="1"/>
</dbReference>
<name>A0A7K0DBY8_9NOCA</name>
<dbReference type="EMBL" id="WEGK01000018">
    <property type="protein sequence ID" value="MQY23188.1"/>
    <property type="molecule type" value="Genomic_DNA"/>
</dbReference>
<evidence type="ECO:0000313" key="2">
    <source>
        <dbReference type="Proteomes" id="UP000438448"/>
    </source>
</evidence>
<dbReference type="OrthoDB" id="9798250at2"/>
<accession>A0A7K0DBY8</accession>
<dbReference type="EC" id="2.7.7.68" evidence="1"/>
<comment type="caution">
    <text evidence="1">The sequence shown here is derived from an EMBL/GenBank/DDBJ whole genome shotgun (WGS) entry which is preliminary data.</text>
</comment>
<dbReference type="InterPro" id="IPR018641">
    <property type="entry name" value="Trfase_1_rSAM/seldom-assoc"/>
</dbReference>
<dbReference type="PANTHER" id="PTHR36529">
    <property type="entry name" value="SLL1095 PROTEIN"/>
    <property type="match status" value="1"/>
</dbReference>
<dbReference type="Pfam" id="PF09837">
    <property type="entry name" value="DUF2064"/>
    <property type="match status" value="1"/>
</dbReference>
<dbReference type="InterPro" id="IPR029044">
    <property type="entry name" value="Nucleotide-diphossugar_trans"/>
</dbReference>
<dbReference type="RefSeq" id="WP_153414984.1">
    <property type="nucleotide sequence ID" value="NZ_WEGK01000018.1"/>
</dbReference>
<dbReference type="GO" id="GO:0043814">
    <property type="term" value="F:phospholactate guanylyltransferase activity"/>
    <property type="evidence" value="ECO:0007669"/>
    <property type="project" value="UniProtKB-EC"/>
</dbReference>
<reference evidence="1 2" key="1">
    <citation type="submission" date="2019-10" db="EMBL/GenBank/DDBJ databases">
        <title>Nocardia macrotermitis sp. nov. and Nocardia aurantia sp. nov., isolated from the gut of fungus growing-termite Macrotermes natalensis.</title>
        <authorList>
            <person name="Benndorf R."/>
            <person name="Schwitalla J."/>
            <person name="Martin K."/>
            <person name="De Beer W."/>
            <person name="Kaster A.-K."/>
            <person name="Vollmers J."/>
            <person name="Poulsen M."/>
            <person name="Beemelmanns C."/>
        </authorList>
    </citation>
    <scope>NUCLEOTIDE SEQUENCE [LARGE SCALE GENOMIC DNA]</scope>
    <source>
        <strain evidence="1 2">RB20</strain>
    </source>
</reference>
<proteinExistence type="predicted"/>
<organism evidence="1 2">
    <name type="scientific">Nocardia macrotermitis</name>
    <dbReference type="NCBI Taxonomy" id="2585198"/>
    <lineage>
        <taxon>Bacteria</taxon>
        <taxon>Bacillati</taxon>
        <taxon>Actinomycetota</taxon>
        <taxon>Actinomycetes</taxon>
        <taxon>Mycobacteriales</taxon>
        <taxon>Nocardiaceae</taxon>
        <taxon>Nocardia</taxon>
    </lineage>
</organism>
<keyword evidence="1" id="KW-0808">Transferase</keyword>